<dbReference type="PANTHER" id="PTHR43698">
    <property type="entry name" value="RIBD C-TERMINAL DOMAIN CONTAINING PROTEIN"/>
    <property type="match status" value="1"/>
</dbReference>
<dbReference type="InterPro" id="IPR014710">
    <property type="entry name" value="RmlC-like_jellyroll"/>
</dbReference>
<dbReference type="EMBL" id="WWEO01000045">
    <property type="protein sequence ID" value="NCD72072.1"/>
    <property type="molecule type" value="Genomic_DNA"/>
</dbReference>
<dbReference type="Pfam" id="PF00190">
    <property type="entry name" value="Cupin_1"/>
    <property type="match status" value="1"/>
</dbReference>
<dbReference type="AlphaFoldDB" id="A0A965ZL40"/>
<dbReference type="Proteomes" id="UP000638732">
    <property type="component" value="Unassembled WGS sequence"/>
</dbReference>
<evidence type="ECO:0000259" key="2">
    <source>
        <dbReference type="Pfam" id="PF00190"/>
    </source>
</evidence>
<reference evidence="3" key="1">
    <citation type="submission" date="2020-01" db="EMBL/GenBank/DDBJ databases">
        <authorList>
            <person name="Seo Y.L."/>
        </authorList>
    </citation>
    <scope>NUCLEOTIDE SEQUENCE</scope>
    <source>
        <strain evidence="3">R11</strain>
    </source>
</reference>
<dbReference type="PANTHER" id="PTHR43698:SF1">
    <property type="entry name" value="BLL4564 PROTEIN"/>
    <property type="match status" value="1"/>
</dbReference>
<feature type="domain" description="Cupin type-1" evidence="2">
    <location>
        <begin position="44"/>
        <end position="142"/>
    </location>
</feature>
<dbReference type="CDD" id="cd02233">
    <property type="entry name" value="cupin_HNL-like"/>
    <property type="match status" value="1"/>
</dbReference>
<accession>A0A965ZL40</accession>
<evidence type="ECO:0000256" key="1">
    <source>
        <dbReference type="SAM" id="SignalP"/>
    </source>
</evidence>
<feature type="chain" id="PRO_5037788236" evidence="1">
    <location>
        <begin position="22"/>
        <end position="153"/>
    </location>
</feature>
<dbReference type="InterPro" id="IPR006045">
    <property type="entry name" value="Cupin_1"/>
</dbReference>
<gene>
    <name evidence="3" type="ORF">GSY63_22095</name>
</gene>
<evidence type="ECO:0000313" key="3">
    <source>
        <dbReference type="EMBL" id="NCD72072.1"/>
    </source>
</evidence>
<dbReference type="RefSeq" id="WP_166588037.1">
    <property type="nucleotide sequence ID" value="NZ_WWEO01000045.1"/>
</dbReference>
<comment type="caution">
    <text evidence="3">The sequence shown here is derived from an EMBL/GenBank/DDBJ whole genome shotgun (WGS) entry which is preliminary data.</text>
</comment>
<keyword evidence="1" id="KW-0732">Signal</keyword>
<proteinExistence type="predicted"/>
<organism evidence="3 4">
    <name type="scientific">Mucilaginibacter agri</name>
    <dbReference type="NCBI Taxonomy" id="2695265"/>
    <lineage>
        <taxon>Bacteria</taxon>
        <taxon>Pseudomonadati</taxon>
        <taxon>Bacteroidota</taxon>
        <taxon>Sphingobacteriia</taxon>
        <taxon>Sphingobacteriales</taxon>
        <taxon>Sphingobacteriaceae</taxon>
        <taxon>Mucilaginibacter</taxon>
    </lineage>
</organism>
<protein>
    <submittedName>
        <fullName evidence="3">Cupin domain-containing protein</fullName>
    </submittedName>
</protein>
<evidence type="ECO:0000313" key="4">
    <source>
        <dbReference type="Proteomes" id="UP000638732"/>
    </source>
</evidence>
<dbReference type="InterPro" id="IPR047263">
    <property type="entry name" value="HNL-like_cupin"/>
</dbReference>
<dbReference type="InterPro" id="IPR011051">
    <property type="entry name" value="RmlC_Cupin_sf"/>
</dbReference>
<sequence length="153" mass="16659">MKKIWLITLALSAGFSIRAAAQNTAIFPKGEISTTNNHTGTVWLTELNKPDSVIDVAIATATFAPGAKLDWHIHPAGQILMITDGTGYYQEKGKPIQVVHKGDVIKCAPGIAHWHGASPQSSFTYIAVSTNSKNNKTIWLQRLTDAEYKISDN</sequence>
<keyword evidence="4" id="KW-1185">Reference proteome</keyword>
<reference evidence="3" key="2">
    <citation type="submission" date="2020-10" db="EMBL/GenBank/DDBJ databases">
        <title>Mucilaginibacter sp. nov., isolated from soil.</title>
        <authorList>
            <person name="Jeon C.O."/>
        </authorList>
    </citation>
    <scope>NUCLEOTIDE SEQUENCE</scope>
    <source>
        <strain evidence="3">R11</strain>
    </source>
</reference>
<dbReference type="SUPFAM" id="SSF51182">
    <property type="entry name" value="RmlC-like cupins"/>
    <property type="match status" value="1"/>
</dbReference>
<dbReference type="Gene3D" id="2.60.120.10">
    <property type="entry name" value="Jelly Rolls"/>
    <property type="match status" value="1"/>
</dbReference>
<name>A0A965ZL40_9SPHI</name>
<feature type="signal peptide" evidence="1">
    <location>
        <begin position="1"/>
        <end position="21"/>
    </location>
</feature>